<evidence type="ECO:0000313" key="6">
    <source>
        <dbReference type="EMBL" id="KIY95986.1"/>
    </source>
</evidence>
<dbReference type="EMBL" id="KK103215">
    <property type="protein sequence ID" value="KIY95986.1"/>
    <property type="molecule type" value="Genomic_DNA"/>
</dbReference>
<evidence type="ECO:0000256" key="5">
    <source>
        <dbReference type="SAM" id="MobiDB-lite"/>
    </source>
</evidence>
<sequence length="327" mass="35104">GRPHVEEISQDDHLHDHFPRHHPAFVEEPDDEEPNLTHEQREPRPGAGHHHYPRQPHQQQQHHHQQQQGYPHAGPHHYQQQQQQQHQGPPPFGGAPFSGFAPFGGHPFGGGLFGGGGMGMGGPFGGMGMGMGAGFGGLFGSMFAQMDNMMREMGGALRSTGAAAASGALPPGAVYMGQSSTYNSDGTRVTTSTRASGGVRETQTIVDDRAGQRTTIARGIGDRERITTRKRDAHGHLQTQEELRGGVQDPQAFEAEWRRAAEQRLPRGGQQQQQQGPQRIAVTSGGGHGHAQIQGGGGGGGGGGYQQQHQWGQAGGRQGWGQQQWWG</sequence>
<proteinExistence type="inferred from homology"/>
<dbReference type="Proteomes" id="UP000054498">
    <property type="component" value="Unassembled WGS sequence"/>
</dbReference>
<feature type="compositionally biased region" description="Basic and acidic residues" evidence="5">
    <location>
        <begin position="1"/>
        <end position="17"/>
    </location>
</feature>
<feature type="non-terminal residue" evidence="6">
    <location>
        <position position="1"/>
    </location>
</feature>
<feature type="compositionally biased region" description="Low complexity" evidence="5">
    <location>
        <begin position="266"/>
        <end position="279"/>
    </location>
</feature>
<dbReference type="AlphaFoldDB" id="A0A0D2M3T9"/>
<dbReference type="Pfam" id="PF10248">
    <property type="entry name" value="Mlf1IP"/>
    <property type="match status" value="1"/>
</dbReference>
<name>A0A0D2M3T9_9CHLO</name>
<feature type="region of interest" description="Disordered" evidence="5">
    <location>
        <begin position="179"/>
        <end position="198"/>
    </location>
</feature>
<evidence type="ECO:0000256" key="2">
    <source>
        <dbReference type="ARBA" id="ARBA00008332"/>
    </source>
</evidence>
<comment type="similarity">
    <text evidence="2">Belongs to the MLF family.</text>
</comment>
<dbReference type="InterPro" id="IPR019376">
    <property type="entry name" value="Myeloid_leukemia_factor"/>
</dbReference>
<reference evidence="6 7" key="1">
    <citation type="journal article" date="2013" name="BMC Genomics">
        <title>Reconstruction of the lipid metabolism for the microalga Monoraphidium neglectum from its genome sequence reveals characteristics suitable for biofuel production.</title>
        <authorList>
            <person name="Bogen C."/>
            <person name="Al-Dilaimi A."/>
            <person name="Albersmeier A."/>
            <person name="Wichmann J."/>
            <person name="Grundmann M."/>
            <person name="Rupp O."/>
            <person name="Lauersen K.J."/>
            <person name="Blifernez-Klassen O."/>
            <person name="Kalinowski J."/>
            <person name="Goesmann A."/>
            <person name="Mussgnug J.H."/>
            <person name="Kruse O."/>
        </authorList>
    </citation>
    <scope>NUCLEOTIDE SEQUENCE [LARGE SCALE GENOMIC DNA]</scope>
    <source>
        <strain evidence="6 7">SAG 48.87</strain>
    </source>
</reference>
<dbReference type="OrthoDB" id="10680150at2759"/>
<accession>A0A0D2M3T9</accession>
<dbReference type="SUPFAM" id="SSF81995">
    <property type="entry name" value="beta-sandwich domain of Sec23/24"/>
    <property type="match status" value="1"/>
</dbReference>
<dbReference type="GeneID" id="25729293"/>
<feature type="compositionally biased region" description="Low complexity" evidence="5">
    <location>
        <begin position="66"/>
        <end position="87"/>
    </location>
</feature>
<dbReference type="STRING" id="145388.A0A0D2M3T9"/>
<comment type="subcellular location">
    <subcellularLocation>
        <location evidence="1">Cytoplasm</location>
    </subcellularLocation>
</comment>
<evidence type="ECO:0000256" key="1">
    <source>
        <dbReference type="ARBA" id="ARBA00004496"/>
    </source>
</evidence>
<feature type="compositionally biased region" description="Basic residues" evidence="5">
    <location>
        <begin position="47"/>
        <end position="65"/>
    </location>
</feature>
<dbReference type="KEGG" id="mng:MNEG_11977"/>
<protein>
    <submittedName>
        <fullName evidence="6">Uncharacterized protein</fullName>
    </submittedName>
</protein>
<feature type="compositionally biased region" description="Basic and acidic residues" evidence="5">
    <location>
        <begin position="220"/>
        <end position="230"/>
    </location>
</feature>
<dbReference type="RefSeq" id="XP_013895006.1">
    <property type="nucleotide sequence ID" value="XM_014039552.1"/>
</dbReference>
<feature type="compositionally biased region" description="Basic and acidic residues" evidence="5">
    <location>
        <begin position="35"/>
        <end position="44"/>
    </location>
</feature>
<feature type="region of interest" description="Disordered" evidence="5">
    <location>
        <begin position="210"/>
        <end position="249"/>
    </location>
</feature>
<evidence type="ECO:0000256" key="3">
    <source>
        <dbReference type="ARBA" id="ARBA00022490"/>
    </source>
</evidence>
<feature type="region of interest" description="Disordered" evidence="5">
    <location>
        <begin position="1"/>
        <end position="101"/>
    </location>
</feature>
<organism evidence="6 7">
    <name type="scientific">Monoraphidium neglectum</name>
    <dbReference type="NCBI Taxonomy" id="145388"/>
    <lineage>
        <taxon>Eukaryota</taxon>
        <taxon>Viridiplantae</taxon>
        <taxon>Chlorophyta</taxon>
        <taxon>core chlorophytes</taxon>
        <taxon>Chlorophyceae</taxon>
        <taxon>CS clade</taxon>
        <taxon>Sphaeropleales</taxon>
        <taxon>Selenastraceae</taxon>
        <taxon>Monoraphidium</taxon>
    </lineage>
</organism>
<keyword evidence="3" id="KW-0963">Cytoplasm</keyword>
<feature type="compositionally biased region" description="Gly residues" evidence="5">
    <location>
        <begin position="284"/>
        <end position="305"/>
    </location>
</feature>
<evidence type="ECO:0000313" key="7">
    <source>
        <dbReference type="Proteomes" id="UP000054498"/>
    </source>
</evidence>
<feature type="region of interest" description="Disordered" evidence="5">
    <location>
        <begin position="263"/>
        <end position="327"/>
    </location>
</feature>
<evidence type="ECO:0000256" key="4">
    <source>
        <dbReference type="ARBA" id="ARBA00022553"/>
    </source>
</evidence>
<keyword evidence="7" id="KW-1185">Reference proteome</keyword>
<gene>
    <name evidence="6" type="ORF">MNEG_11977</name>
</gene>
<keyword evidence="4" id="KW-0597">Phosphoprotein</keyword>
<dbReference type="GO" id="GO:0005737">
    <property type="term" value="C:cytoplasm"/>
    <property type="evidence" value="ECO:0007669"/>
    <property type="project" value="UniProtKB-SubCell"/>
</dbReference>